<organism evidence="4 5">
    <name type="scientific">Globodera rostochiensis</name>
    <name type="common">Golden nematode worm</name>
    <name type="synonym">Heterodera rostochiensis</name>
    <dbReference type="NCBI Taxonomy" id="31243"/>
    <lineage>
        <taxon>Eukaryota</taxon>
        <taxon>Metazoa</taxon>
        <taxon>Ecdysozoa</taxon>
        <taxon>Nematoda</taxon>
        <taxon>Chromadorea</taxon>
        <taxon>Rhabditida</taxon>
        <taxon>Tylenchina</taxon>
        <taxon>Tylenchomorpha</taxon>
        <taxon>Tylenchoidea</taxon>
        <taxon>Heteroderidae</taxon>
        <taxon>Heteroderinae</taxon>
        <taxon>Globodera</taxon>
    </lineage>
</organism>
<name>A0A914H2C7_GLORO</name>
<feature type="transmembrane region" description="Helical" evidence="3">
    <location>
        <begin position="385"/>
        <end position="404"/>
    </location>
</feature>
<comment type="similarity">
    <text evidence="1">Belongs to the phosphatase 2A regulatory subunit B56 family.</text>
</comment>
<feature type="region of interest" description="Disordered" evidence="2">
    <location>
        <begin position="419"/>
        <end position="446"/>
    </location>
</feature>
<reference evidence="5" key="1">
    <citation type="submission" date="2022-11" db="UniProtKB">
        <authorList>
            <consortium name="WormBaseParasite"/>
        </authorList>
    </citation>
    <scope>IDENTIFICATION</scope>
</reference>
<evidence type="ECO:0000313" key="5">
    <source>
        <dbReference type="WBParaSite" id="Gr19_v10_g13235.t1"/>
    </source>
</evidence>
<dbReference type="PANTHER" id="PTHR10257:SF89">
    <property type="entry name" value="SERINE_THREONINE-PROTEIN PHOSPHATASE 2A 56 KDA REGULATORY SUBUNIT DELTA ISOFORM"/>
    <property type="match status" value="1"/>
</dbReference>
<feature type="region of interest" description="Disordered" evidence="2">
    <location>
        <begin position="214"/>
        <end position="237"/>
    </location>
</feature>
<evidence type="ECO:0000256" key="2">
    <source>
        <dbReference type="SAM" id="MobiDB-lite"/>
    </source>
</evidence>
<dbReference type="Gene3D" id="1.25.10.10">
    <property type="entry name" value="Leucine-rich Repeat Variant"/>
    <property type="match status" value="1"/>
</dbReference>
<protein>
    <submittedName>
        <fullName evidence="5">G-protein coupled receptors family 1 profile domain-containing protein</fullName>
    </submittedName>
</protein>
<feature type="transmembrane region" description="Helical" evidence="3">
    <location>
        <begin position="144"/>
        <end position="170"/>
    </location>
</feature>
<dbReference type="Proteomes" id="UP000887572">
    <property type="component" value="Unplaced"/>
</dbReference>
<dbReference type="Pfam" id="PF01603">
    <property type="entry name" value="B56"/>
    <property type="match status" value="1"/>
</dbReference>
<dbReference type="InterPro" id="IPR002554">
    <property type="entry name" value="PP2A_B56"/>
</dbReference>
<feature type="transmembrane region" description="Helical" evidence="3">
    <location>
        <begin position="182"/>
        <end position="206"/>
    </location>
</feature>
<dbReference type="GO" id="GO:0072542">
    <property type="term" value="F:protein phosphatase activator activity"/>
    <property type="evidence" value="ECO:0007669"/>
    <property type="project" value="TreeGrafter"/>
</dbReference>
<feature type="transmembrane region" description="Helical" evidence="3">
    <location>
        <begin position="276"/>
        <end position="294"/>
    </location>
</feature>
<evidence type="ECO:0000313" key="4">
    <source>
        <dbReference type="Proteomes" id="UP000887572"/>
    </source>
</evidence>
<dbReference type="PANTHER" id="PTHR10257">
    <property type="entry name" value="SERINE/THREONINE PROTEIN PHOSPHATASE 2A PP2A REGULATORY SUBUNIT B"/>
    <property type="match status" value="1"/>
</dbReference>
<dbReference type="GO" id="GO:0005829">
    <property type="term" value="C:cytosol"/>
    <property type="evidence" value="ECO:0007669"/>
    <property type="project" value="TreeGrafter"/>
</dbReference>
<proteinExistence type="inferred from homology"/>
<feature type="transmembrane region" description="Helical" evidence="3">
    <location>
        <begin position="454"/>
        <end position="472"/>
    </location>
</feature>
<keyword evidence="3" id="KW-0472">Membrane</keyword>
<accession>A0A914H2C7</accession>
<dbReference type="GO" id="GO:0000159">
    <property type="term" value="C:protein phosphatase type 2A complex"/>
    <property type="evidence" value="ECO:0007669"/>
    <property type="project" value="InterPro"/>
</dbReference>
<keyword evidence="4" id="KW-1185">Reference proteome</keyword>
<evidence type="ECO:0000256" key="1">
    <source>
        <dbReference type="ARBA" id="ARBA00009745"/>
    </source>
</evidence>
<dbReference type="WBParaSite" id="Gr19_v10_g13235.t1">
    <property type="protein sequence ID" value="Gr19_v10_g13235.t1"/>
    <property type="gene ID" value="Gr19_v10_g13235"/>
</dbReference>
<dbReference type="GO" id="GO:0007165">
    <property type="term" value="P:signal transduction"/>
    <property type="evidence" value="ECO:0007669"/>
    <property type="project" value="InterPro"/>
</dbReference>
<keyword evidence="3" id="KW-0812">Transmembrane</keyword>
<dbReference type="Gene3D" id="1.20.1070.10">
    <property type="entry name" value="Rhodopsin 7-helix transmembrane proteins"/>
    <property type="match status" value="1"/>
</dbReference>
<keyword evidence="3" id="KW-1133">Transmembrane helix</keyword>
<sequence length="1022" mass="116708">MGQALASDVMFVNEISSYIKTMVKWKSSLPHLVLKTRLLLQHFSLAAIWLKPHVKMVYRCKMFQANERFQEEGDSANNGTEPTAVEEQAQSEAAENDYGRSGMGEEEMKELKEKCNKRPNELIEVPEGLQYEDSVSTFSTLSAWARLGLGLEIALLCGICLNTTILSVLLHHTRHHLSTVTILFIFNILFSNVLFVASFLCLYSDIVLDTKYTNPSSNSSQEVEEDPGVGSTEDEDPTTPQLFIAEILQIHLYKPSEFLKNLLQETLLSLAQNGSLLGLTNLLVLVLVVINRSMSGKGIRLSRGKVIAVFGGVWLFLVVSHVLFSALQYFAISQLHELLELTSNPSQFACRRSASFMVYKEIGERCDRLGVYQDLGHFLLRGHTLFTVVLLSISLVIFVVTVYCHRRVQKQHHFLNANATNRKNSGGGEGGAESSAGSGLRRRRDSSPFRRRETLFQTLVLSFFIEMYVMVVNDRREVAWWASVYQLTRIAAFIDPLFNPVLVAVRTPIIRRRLRLCTYSVLRFLCAVFCPWCRRTSLSLQRRKRHQDSIAITMKTWTERKRSSGSRGASSASYLSSNESRKAFNWKKLIRSILAKFECFLQNVHHIFFEMNGSNLEAVSEIELMPKIRDVSKAEQLELAIRKMNFCYCPTNSHGDPFVQSSSTQTFDDGTQWQGIGEEAFSTGENGRTDSDGMATENHSVAWKHSKLIYDLFLAVLGSNEFRVTEAKSFVDPPFVRRLITNFATSPESEERQCLARILRRIYVKFLRLRLHIRKHLLYSLLEVVFDERSQLATTKTFFGIAEILEVLENVINGLKVPLKCDDRQMLLKVLLPLHRISSLEHFYKALIDRVLQFIALDPSLTPATIDALLKWWPKTSGQREIIFLEELELILGKAEDQRILRELIGKLFVQLAKCISSQHFQVSIKALHFWKNERILQLSKQNSAQIIQIIFDPLGEVAKTHWSAKIRSEAKYLQNVMMEMNWKVYSKGMAAESSKNARQCIFRYLPTSQRLSESENKLKKI</sequence>
<evidence type="ECO:0000256" key="3">
    <source>
        <dbReference type="SAM" id="Phobius"/>
    </source>
</evidence>
<dbReference type="GO" id="GO:0005634">
    <property type="term" value="C:nucleus"/>
    <property type="evidence" value="ECO:0007669"/>
    <property type="project" value="TreeGrafter"/>
</dbReference>
<dbReference type="InterPro" id="IPR016024">
    <property type="entry name" value="ARM-type_fold"/>
</dbReference>
<feature type="transmembrane region" description="Helical" evidence="3">
    <location>
        <begin position="306"/>
        <end position="331"/>
    </location>
</feature>
<feature type="region of interest" description="Disordered" evidence="2">
    <location>
        <begin position="71"/>
        <end position="111"/>
    </location>
</feature>
<dbReference type="SUPFAM" id="SSF48371">
    <property type="entry name" value="ARM repeat"/>
    <property type="match status" value="1"/>
</dbReference>
<dbReference type="InterPro" id="IPR011989">
    <property type="entry name" value="ARM-like"/>
</dbReference>
<feature type="compositionally biased region" description="Acidic residues" evidence="2">
    <location>
        <begin position="222"/>
        <end position="237"/>
    </location>
</feature>
<dbReference type="AlphaFoldDB" id="A0A914H2C7"/>